<evidence type="ECO:0000313" key="2">
    <source>
        <dbReference type="EMBL" id="QIL46369.1"/>
    </source>
</evidence>
<protein>
    <submittedName>
        <fullName evidence="2">Uncharacterized protein</fullName>
    </submittedName>
</protein>
<gene>
    <name evidence="2" type="ORF">G7081_04460</name>
</gene>
<keyword evidence="1" id="KW-1133">Transmembrane helix</keyword>
<name>A0A6G8AN26_9ENTE</name>
<keyword evidence="3" id="KW-1185">Reference proteome</keyword>
<feature type="transmembrane region" description="Helical" evidence="1">
    <location>
        <begin position="36"/>
        <end position="59"/>
    </location>
</feature>
<evidence type="ECO:0000256" key="1">
    <source>
        <dbReference type="SAM" id="Phobius"/>
    </source>
</evidence>
<keyword evidence="1" id="KW-0472">Membrane</keyword>
<sequence length="63" mass="7319">MNQLFFVLATFAVAIVILTIKMMFKAKKQGNMENYRIYEITTYLFAAISIILYVVSYLAPKLF</sequence>
<dbReference type="KEGG" id="vah:G7081_04460"/>
<proteinExistence type="predicted"/>
<dbReference type="Proteomes" id="UP000500890">
    <property type="component" value="Chromosome"/>
</dbReference>
<feature type="transmembrane region" description="Helical" evidence="1">
    <location>
        <begin position="6"/>
        <end position="24"/>
    </location>
</feature>
<dbReference type="EMBL" id="CP049886">
    <property type="protein sequence ID" value="QIL46369.1"/>
    <property type="molecule type" value="Genomic_DNA"/>
</dbReference>
<accession>A0A6G8AN26</accession>
<dbReference type="RefSeq" id="WP_166007758.1">
    <property type="nucleotide sequence ID" value="NZ_CP049886.1"/>
</dbReference>
<dbReference type="AlphaFoldDB" id="A0A6G8AN26"/>
<keyword evidence="1" id="KW-0812">Transmembrane</keyword>
<reference evidence="2 3" key="1">
    <citation type="submission" date="2020-03" db="EMBL/GenBank/DDBJ databases">
        <title>Vagococcus sp. nov., isolated from beetles.</title>
        <authorList>
            <person name="Hyun D.-W."/>
            <person name="Bae J.-W."/>
        </authorList>
    </citation>
    <scope>NUCLEOTIDE SEQUENCE [LARGE SCALE GENOMIC DNA]</scope>
    <source>
        <strain evidence="2 3">HDW17A</strain>
    </source>
</reference>
<evidence type="ECO:0000313" key="3">
    <source>
        <dbReference type="Proteomes" id="UP000500890"/>
    </source>
</evidence>
<organism evidence="2 3">
    <name type="scientific">Vagococcus coleopterorum</name>
    <dbReference type="NCBI Taxonomy" id="2714946"/>
    <lineage>
        <taxon>Bacteria</taxon>
        <taxon>Bacillati</taxon>
        <taxon>Bacillota</taxon>
        <taxon>Bacilli</taxon>
        <taxon>Lactobacillales</taxon>
        <taxon>Enterococcaceae</taxon>
        <taxon>Vagococcus</taxon>
    </lineage>
</organism>